<organism evidence="1 2">
    <name type="scientific">Ajellomyces capsulatus (strain H88)</name>
    <name type="common">Darling's disease fungus</name>
    <name type="synonym">Histoplasma capsulatum</name>
    <dbReference type="NCBI Taxonomy" id="544711"/>
    <lineage>
        <taxon>Eukaryota</taxon>
        <taxon>Fungi</taxon>
        <taxon>Dikarya</taxon>
        <taxon>Ascomycota</taxon>
        <taxon>Pezizomycotina</taxon>
        <taxon>Eurotiomycetes</taxon>
        <taxon>Eurotiomycetidae</taxon>
        <taxon>Onygenales</taxon>
        <taxon>Ajellomycetaceae</taxon>
        <taxon>Histoplasma</taxon>
    </lineage>
</organism>
<protein>
    <submittedName>
        <fullName evidence="1">Uncharacterized protein</fullName>
    </submittedName>
</protein>
<reference evidence="1" key="1">
    <citation type="submission" date="2021-01" db="EMBL/GenBank/DDBJ databases">
        <title>Chromosome-level genome assembly of a human fungal pathogen reveals clustering of transcriptionally co-regulated genes.</title>
        <authorList>
            <person name="Voorhies M."/>
            <person name="Cohen S."/>
            <person name="Shea T.P."/>
            <person name="Petrus S."/>
            <person name="Munoz J.F."/>
            <person name="Poplawski S."/>
            <person name="Goldman W.E."/>
            <person name="Michael T."/>
            <person name="Cuomo C.A."/>
            <person name="Sil A."/>
            <person name="Beyhan S."/>
        </authorList>
    </citation>
    <scope>NUCLEOTIDE SEQUENCE</scope>
    <source>
        <strain evidence="1">H88</strain>
    </source>
</reference>
<evidence type="ECO:0000313" key="1">
    <source>
        <dbReference type="EMBL" id="QSS51737.1"/>
    </source>
</evidence>
<dbReference type="Proteomes" id="UP000663419">
    <property type="component" value="Chromosome 2"/>
</dbReference>
<evidence type="ECO:0000313" key="2">
    <source>
        <dbReference type="Proteomes" id="UP000663419"/>
    </source>
</evidence>
<gene>
    <name evidence="1" type="ORF">I7I53_07141</name>
</gene>
<sequence length="108" mass="12923">MIDLSTLLAFLDYLYFPFQFRKEIEGCIYIFTQNLNMGACGIILPSLKFFEERKGETRSSLSEWTLNRLETWKKLLSAIILSTHSVWGEERCCWLSQRKYFPHKRYLL</sequence>
<name>A0A8A1LIW7_AJEC8</name>
<dbReference type="VEuPathDB" id="FungiDB:I7I53_07141"/>
<accession>A0A8A1LIW7</accession>
<dbReference type="AlphaFoldDB" id="A0A8A1LIW7"/>
<proteinExistence type="predicted"/>
<dbReference type="EMBL" id="CP069103">
    <property type="protein sequence ID" value="QSS51737.1"/>
    <property type="molecule type" value="Genomic_DNA"/>
</dbReference>